<dbReference type="AlphaFoldDB" id="A0A1F5YR83"/>
<dbReference type="GO" id="GO:0005886">
    <property type="term" value="C:plasma membrane"/>
    <property type="evidence" value="ECO:0007669"/>
    <property type="project" value="UniProtKB-SubCell"/>
</dbReference>
<dbReference type="GO" id="GO:0009103">
    <property type="term" value="P:lipopolysaccharide biosynthetic process"/>
    <property type="evidence" value="ECO:0007669"/>
    <property type="project" value="UniProtKB-ARBA"/>
</dbReference>
<keyword evidence="3" id="KW-0328">Glycosyltransferase</keyword>
<evidence type="ECO:0000256" key="7">
    <source>
        <dbReference type="ARBA" id="ARBA00023136"/>
    </source>
</evidence>
<dbReference type="InterPro" id="IPR050297">
    <property type="entry name" value="LipidA_mod_glycosyltrf_83"/>
</dbReference>
<dbReference type="PANTHER" id="PTHR33908">
    <property type="entry name" value="MANNOSYLTRANSFERASE YKCB-RELATED"/>
    <property type="match status" value="1"/>
</dbReference>
<comment type="subcellular location">
    <subcellularLocation>
        <location evidence="1">Cell membrane</location>
        <topology evidence="1">Multi-pass membrane protein</topology>
    </subcellularLocation>
</comment>
<evidence type="ECO:0000313" key="10">
    <source>
        <dbReference type="Proteomes" id="UP000179129"/>
    </source>
</evidence>
<dbReference type="PANTHER" id="PTHR33908:SF11">
    <property type="entry name" value="MEMBRANE PROTEIN"/>
    <property type="match status" value="1"/>
</dbReference>
<gene>
    <name evidence="9" type="ORF">A3F83_03365</name>
</gene>
<feature type="transmembrane region" description="Helical" evidence="8">
    <location>
        <begin position="384"/>
        <end position="404"/>
    </location>
</feature>
<proteinExistence type="predicted"/>
<sequence>MPDTQGYFETGRQLVSGDYSDYTGKRTPVYPLLIAAAGYNQYVVAGLQSAMGVGIAILLYLIFARLSGHDSYGLILGLTYTLNPSQILIESTLVSETTCTFILLFSVFYLFKILAKAAPPGEKDIAWLGFLCGLCILTRPQYQPLPLLIIFFLAYCFHSLSLSKIWKYIFLLIPVLLMLIPWAFFQYKRIGQFVLSPDLGYDMTNHTVKFIEAAPERYADLKEILIENRTVKLRTRHDTYNCVATSIPEMLKLRGYKYSDLCKELGEMNFAVIRLEPLLYLNSVLRSFVTFFKPTWYGRLFGIRSAVTSGGFILKTIALVYASFHLCCMLVFLTVPVFKLLKTRWTAFFTWTSELSFIYLLVLTTGISQAFVECGENARYKTSVEPLVICVACWILIKFATVFFSRNKKPAFIGQ</sequence>
<evidence type="ECO:0000256" key="3">
    <source>
        <dbReference type="ARBA" id="ARBA00022676"/>
    </source>
</evidence>
<feature type="transmembrane region" description="Helical" evidence="8">
    <location>
        <begin position="168"/>
        <end position="185"/>
    </location>
</feature>
<evidence type="ECO:0000256" key="1">
    <source>
        <dbReference type="ARBA" id="ARBA00004651"/>
    </source>
</evidence>
<dbReference type="Proteomes" id="UP000179129">
    <property type="component" value="Unassembled WGS sequence"/>
</dbReference>
<comment type="caution">
    <text evidence="9">The sequence shown here is derived from an EMBL/GenBank/DDBJ whole genome shotgun (WGS) entry which is preliminary data.</text>
</comment>
<dbReference type="GO" id="GO:0016763">
    <property type="term" value="F:pentosyltransferase activity"/>
    <property type="evidence" value="ECO:0007669"/>
    <property type="project" value="TreeGrafter"/>
</dbReference>
<evidence type="ECO:0000256" key="8">
    <source>
        <dbReference type="SAM" id="Phobius"/>
    </source>
</evidence>
<feature type="transmembrane region" description="Helical" evidence="8">
    <location>
        <begin position="145"/>
        <end position="162"/>
    </location>
</feature>
<accession>A0A1F5YR83</accession>
<protein>
    <submittedName>
        <fullName evidence="9">Uncharacterized protein</fullName>
    </submittedName>
</protein>
<keyword evidence="4" id="KW-0808">Transferase</keyword>
<keyword evidence="2" id="KW-1003">Cell membrane</keyword>
<evidence type="ECO:0000256" key="6">
    <source>
        <dbReference type="ARBA" id="ARBA00022989"/>
    </source>
</evidence>
<reference evidence="9 10" key="1">
    <citation type="journal article" date="2016" name="Nat. Commun.">
        <title>Thousands of microbial genomes shed light on interconnected biogeochemical processes in an aquifer system.</title>
        <authorList>
            <person name="Anantharaman K."/>
            <person name="Brown C.T."/>
            <person name="Hug L.A."/>
            <person name="Sharon I."/>
            <person name="Castelle C.J."/>
            <person name="Probst A.J."/>
            <person name="Thomas B.C."/>
            <person name="Singh A."/>
            <person name="Wilkins M.J."/>
            <person name="Karaoz U."/>
            <person name="Brodie E.L."/>
            <person name="Williams K.H."/>
            <person name="Hubbard S.S."/>
            <person name="Banfield J.F."/>
        </authorList>
    </citation>
    <scope>NUCLEOTIDE SEQUENCE [LARGE SCALE GENOMIC DNA]</scope>
</reference>
<evidence type="ECO:0000313" key="9">
    <source>
        <dbReference type="EMBL" id="OGG02636.1"/>
    </source>
</evidence>
<keyword evidence="6 8" id="KW-1133">Transmembrane helix</keyword>
<evidence type="ECO:0000256" key="2">
    <source>
        <dbReference type="ARBA" id="ARBA00022475"/>
    </source>
</evidence>
<feature type="transmembrane region" description="Helical" evidence="8">
    <location>
        <begin position="317"/>
        <end position="341"/>
    </location>
</feature>
<organism evidence="9 10">
    <name type="scientific">Candidatus Glassbacteria bacterium RIFCSPLOWO2_12_FULL_58_11</name>
    <dbReference type="NCBI Taxonomy" id="1817867"/>
    <lineage>
        <taxon>Bacteria</taxon>
        <taxon>Candidatus Glassiibacteriota</taxon>
    </lineage>
</organism>
<keyword evidence="5 8" id="KW-0812">Transmembrane</keyword>
<name>A0A1F5YR83_9BACT</name>
<evidence type="ECO:0000256" key="5">
    <source>
        <dbReference type="ARBA" id="ARBA00022692"/>
    </source>
</evidence>
<dbReference type="EMBL" id="MFIX01000180">
    <property type="protein sequence ID" value="OGG02636.1"/>
    <property type="molecule type" value="Genomic_DNA"/>
</dbReference>
<feature type="transmembrane region" description="Helical" evidence="8">
    <location>
        <begin position="348"/>
        <end position="372"/>
    </location>
</feature>
<feature type="transmembrane region" description="Helical" evidence="8">
    <location>
        <begin position="42"/>
        <end position="67"/>
    </location>
</feature>
<keyword evidence="7 8" id="KW-0472">Membrane</keyword>
<evidence type="ECO:0000256" key="4">
    <source>
        <dbReference type="ARBA" id="ARBA00022679"/>
    </source>
</evidence>